<feature type="domain" description="Response regulatory" evidence="4">
    <location>
        <begin position="1"/>
        <end position="116"/>
    </location>
</feature>
<evidence type="ECO:0000256" key="2">
    <source>
        <dbReference type="ARBA" id="ARBA00024867"/>
    </source>
</evidence>
<evidence type="ECO:0000256" key="3">
    <source>
        <dbReference type="PROSITE-ProRule" id="PRU00169"/>
    </source>
</evidence>
<evidence type="ECO:0000259" key="4">
    <source>
        <dbReference type="PROSITE" id="PS50110"/>
    </source>
</evidence>
<keyword evidence="7" id="KW-1185">Reference proteome</keyword>
<dbReference type="InterPro" id="IPR005561">
    <property type="entry name" value="ANTAR"/>
</dbReference>
<dbReference type="AlphaFoldDB" id="F0SZK0"/>
<dbReference type="OrthoDB" id="1786560at2"/>
<dbReference type="InterPro" id="IPR001789">
    <property type="entry name" value="Sig_transdc_resp-reg_receiver"/>
</dbReference>
<dbReference type="InterPro" id="IPR036388">
    <property type="entry name" value="WH-like_DNA-bd_sf"/>
</dbReference>
<dbReference type="Gene3D" id="1.10.10.10">
    <property type="entry name" value="Winged helix-like DNA-binding domain superfamily/Winged helix DNA-binding domain"/>
    <property type="match status" value="1"/>
</dbReference>
<dbReference type="InterPro" id="IPR011006">
    <property type="entry name" value="CheY-like_superfamily"/>
</dbReference>
<organism evidence="6 7">
    <name type="scientific">Syntrophobotulus glycolicus (strain DSM 8271 / FlGlyR)</name>
    <dbReference type="NCBI Taxonomy" id="645991"/>
    <lineage>
        <taxon>Bacteria</taxon>
        <taxon>Bacillati</taxon>
        <taxon>Bacillota</taxon>
        <taxon>Clostridia</taxon>
        <taxon>Eubacteriales</taxon>
        <taxon>Desulfitobacteriaceae</taxon>
        <taxon>Syntrophobotulus</taxon>
    </lineage>
</organism>
<dbReference type="Pfam" id="PF00072">
    <property type="entry name" value="Response_reg"/>
    <property type="match status" value="1"/>
</dbReference>
<dbReference type="Pfam" id="PF03861">
    <property type="entry name" value="ANTAR"/>
    <property type="match status" value="1"/>
</dbReference>
<dbReference type="GO" id="GO:0000160">
    <property type="term" value="P:phosphorelay signal transduction system"/>
    <property type="evidence" value="ECO:0007669"/>
    <property type="project" value="InterPro"/>
</dbReference>
<evidence type="ECO:0000256" key="1">
    <source>
        <dbReference type="ARBA" id="ARBA00018672"/>
    </source>
</evidence>
<dbReference type="GO" id="GO:0003723">
    <property type="term" value="F:RNA binding"/>
    <property type="evidence" value="ECO:0007669"/>
    <property type="project" value="InterPro"/>
</dbReference>
<dbReference type="KEGG" id="sgy:Sgly_1789"/>
<comment type="function">
    <text evidence="2">May play the central regulatory role in sporulation. It may be an element of the effector pathway responsible for the activation of sporulation genes in response to nutritional stress. Spo0A may act in concert with spo0H (a sigma factor) to control the expression of some genes that are critical to the sporulation process.</text>
</comment>
<dbReference type="SMART" id="SM01012">
    <property type="entry name" value="ANTAR"/>
    <property type="match status" value="1"/>
</dbReference>
<evidence type="ECO:0000313" key="7">
    <source>
        <dbReference type="Proteomes" id="UP000007488"/>
    </source>
</evidence>
<dbReference type="PROSITE" id="PS50921">
    <property type="entry name" value="ANTAR"/>
    <property type="match status" value="1"/>
</dbReference>
<dbReference type="HOGENOM" id="CLU_000445_65_0_9"/>
<dbReference type="PROSITE" id="PS50110">
    <property type="entry name" value="RESPONSE_REGULATORY"/>
    <property type="match status" value="1"/>
</dbReference>
<dbReference type="STRING" id="645991.Sgly_1789"/>
<reference evidence="7" key="2">
    <citation type="submission" date="2011-02" db="EMBL/GenBank/DDBJ databases">
        <title>The complete genome of Syntrophobotulus glycolicus DSM 8271.</title>
        <authorList>
            <person name="Lucas S."/>
            <person name="Copeland A."/>
            <person name="Lapidus A."/>
            <person name="Bruce D."/>
            <person name="Goodwin L."/>
            <person name="Pitluck S."/>
            <person name="Kyrpides N."/>
            <person name="Mavromatis K."/>
            <person name="Pagani I."/>
            <person name="Ivanova N."/>
            <person name="Mikhailova N."/>
            <person name="Chertkov O."/>
            <person name="Held B."/>
            <person name="Detter J.C."/>
            <person name="Tapia R."/>
            <person name="Han C."/>
            <person name="Land M."/>
            <person name="Hauser L."/>
            <person name="Markowitz V."/>
            <person name="Cheng J.-F."/>
            <person name="Hugenholtz P."/>
            <person name="Woyke T."/>
            <person name="Wu D."/>
            <person name="Spring S."/>
            <person name="Schroeder M."/>
            <person name="Brambilla E."/>
            <person name="Klenk H.-P."/>
            <person name="Eisen J.A."/>
        </authorList>
    </citation>
    <scope>NUCLEOTIDE SEQUENCE [LARGE SCALE GENOMIC DNA]</scope>
    <source>
        <strain evidence="7">DSM 8271 / FlGlyR</strain>
    </source>
</reference>
<proteinExistence type="predicted"/>
<gene>
    <name evidence="6" type="ordered locus">Sgly_1789</name>
</gene>
<dbReference type="RefSeq" id="WP_013624954.1">
    <property type="nucleotide sequence ID" value="NC_015172.1"/>
</dbReference>
<name>F0SZK0_SYNGF</name>
<dbReference type="Gene3D" id="3.40.50.2300">
    <property type="match status" value="1"/>
</dbReference>
<dbReference type="SUPFAM" id="SSF52172">
    <property type="entry name" value="CheY-like"/>
    <property type="match status" value="1"/>
</dbReference>
<accession>F0SZK0</accession>
<dbReference type="EMBL" id="CP002547">
    <property type="protein sequence ID" value="ADY56086.1"/>
    <property type="molecule type" value="Genomic_DNA"/>
</dbReference>
<reference evidence="6 7" key="1">
    <citation type="journal article" date="2011" name="Stand. Genomic Sci.">
        <title>Complete genome sequence of Syntrophobotulus glycolicus type strain (FlGlyR).</title>
        <authorList>
            <person name="Han C."/>
            <person name="Mwirichia R."/>
            <person name="Chertkov O."/>
            <person name="Held B."/>
            <person name="Lapidus A."/>
            <person name="Nolan M."/>
            <person name="Lucas S."/>
            <person name="Hammon N."/>
            <person name="Deshpande S."/>
            <person name="Cheng J.F."/>
            <person name="Tapia R."/>
            <person name="Goodwin L."/>
            <person name="Pitluck S."/>
            <person name="Huntemann M."/>
            <person name="Liolios K."/>
            <person name="Ivanova N."/>
            <person name="Pagani I."/>
            <person name="Mavromatis K."/>
            <person name="Ovchinikova G."/>
            <person name="Pati A."/>
            <person name="Chen A."/>
            <person name="Palaniappan K."/>
            <person name="Land M."/>
            <person name="Hauser L."/>
            <person name="Brambilla E.M."/>
            <person name="Rohde M."/>
            <person name="Spring S."/>
            <person name="Sikorski J."/>
            <person name="Goker M."/>
            <person name="Woyke T."/>
            <person name="Bristow J."/>
            <person name="Eisen J.A."/>
            <person name="Markowitz V."/>
            <person name="Hugenholtz P."/>
            <person name="Kyrpides N.C."/>
            <person name="Klenk H.P."/>
            <person name="Detter J.C."/>
        </authorList>
    </citation>
    <scope>NUCLEOTIDE SEQUENCE [LARGE SCALE GENOMIC DNA]</scope>
    <source>
        <strain evidence="7">DSM 8271 / FlGlyR</strain>
    </source>
</reference>
<dbReference type="eggNOG" id="COG3707">
    <property type="taxonomic scope" value="Bacteria"/>
</dbReference>
<dbReference type="Proteomes" id="UP000007488">
    <property type="component" value="Chromosome"/>
</dbReference>
<protein>
    <recommendedName>
        <fullName evidence="1">Stage 0 sporulation protein A homolog</fullName>
    </recommendedName>
</protein>
<feature type="domain" description="ANTAR" evidence="5">
    <location>
        <begin position="122"/>
        <end position="182"/>
    </location>
</feature>
<evidence type="ECO:0000313" key="6">
    <source>
        <dbReference type="EMBL" id="ADY56086.1"/>
    </source>
</evidence>
<comment type="caution">
    <text evidence="3">Lacks conserved residue(s) required for the propagation of feature annotation.</text>
</comment>
<sequence length="192" mass="21777">MNRAFLVLKEKLIQEINPVLPLVNYQTISKTENGIEALRIAQRLEPNLIICSWDIQGISALDLVQNLIQANLCPVILVLEQKDQNSLQYAVKTGVHQIITAPIRAVDIIAGVVQAEHRYHTELMHRDEIRKLNDEVTTRKILYQAILKLIPLGLEEEAAYALIRKQAMTTRKSIRSVAVSIVKGLWLPTEEK</sequence>
<evidence type="ECO:0000259" key="5">
    <source>
        <dbReference type="PROSITE" id="PS50921"/>
    </source>
</evidence>